<dbReference type="Pfam" id="PF04282">
    <property type="entry name" value="DUF438"/>
    <property type="match status" value="1"/>
</dbReference>
<name>A0A1G2HUG7_9BACT</name>
<dbReference type="InterPro" id="IPR012312">
    <property type="entry name" value="Hemerythrin-like"/>
</dbReference>
<dbReference type="Proteomes" id="UP000177190">
    <property type="component" value="Unassembled WGS sequence"/>
</dbReference>
<dbReference type="STRING" id="1802200.A2812_00010"/>
<dbReference type="Gene3D" id="1.20.120.520">
    <property type="entry name" value="nmb1532 protein domain like"/>
    <property type="match status" value="1"/>
</dbReference>
<keyword evidence="3" id="KW-0808">Transferase</keyword>
<proteinExistence type="predicted"/>
<dbReference type="AlphaFoldDB" id="A0A1G2HUG7"/>
<comment type="caution">
    <text evidence="3">The sequence shown here is derived from an EMBL/GenBank/DDBJ whole genome shotgun (WGS) entry which is preliminary data.</text>
</comment>
<reference evidence="3 4" key="1">
    <citation type="journal article" date="2016" name="Nat. Commun.">
        <title>Thousands of microbial genomes shed light on interconnected biogeochemical processes in an aquifer system.</title>
        <authorList>
            <person name="Anantharaman K."/>
            <person name="Brown C.T."/>
            <person name="Hug L.A."/>
            <person name="Sharon I."/>
            <person name="Castelle C.J."/>
            <person name="Probst A.J."/>
            <person name="Thomas B.C."/>
            <person name="Singh A."/>
            <person name="Wilkins M.J."/>
            <person name="Karaoz U."/>
            <person name="Brodie E.L."/>
            <person name="Williams K.H."/>
            <person name="Hubbard S.S."/>
            <person name="Banfield J.F."/>
        </authorList>
    </citation>
    <scope>NUCLEOTIDE SEQUENCE [LARGE SCALE GENOMIC DNA]</scope>
</reference>
<accession>A0A1G2HUG7</accession>
<organism evidence="3 4">
    <name type="scientific">Candidatus Staskawiczbacteria bacterium RIFCSPHIGHO2_01_FULL_36_16</name>
    <dbReference type="NCBI Taxonomy" id="1802200"/>
    <lineage>
        <taxon>Bacteria</taxon>
        <taxon>Candidatus Staskawicziibacteriota</taxon>
    </lineage>
</organism>
<protein>
    <submittedName>
        <fullName evidence="3">Histidine kinase</fullName>
    </submittedName>
</protein>
<evidence type="ECO:0000313" key="3">
    <source>
        <dbReference type="EMBL" id="OGZ65518.1"/>
    </source>
</evidence>
<dbReference type="GO" id="GO:0016301">
    <property type="term" value="F:kinase activity"/>
    <property type="evidence" value="ECO:0007669"/>
    <property type="project" value="UniProtKB-KW"/>
</dbReference>
<evidence type="ECO:0000259" key="1">
    <source>
        <dbReference type="Pfam" id="PF01814"/>
    </source>
</evidence>
<evidence type="ECO:0000313" key="4">
    <source>
        <dbReference type="Proteomes" id="UP000177190"/>
    </source>
</evidence>
<dbReference type="InterPro" id="IPR007380">
    <property type="entry name" value="DUF438"/>
</dbReference>
<feature type="domain" description="Hemerythrin-like" evidence="1">
    <location>
        <begin position="84"/>
        <end position="222"/>
    </location>
</feature>
<dbReference type="PANTHER" id="PTHR39966">
    <property type="entry name" value="BLL2471 PROTEIN-RELATED"/>
    <property type="match status" value="1"/>
</dbReference>
<dbReference type="Pfam" id="PF01814">
    <property type="entry name" value="Hemerythrin"/>
    <property type="match status" value="1"/>
</dbReference>
<gene>
    <name evidence="3" type="ORF">A2812_00010</name>
</gene>
<evidence type="ECO:0000259" key="2">
    <source>
        <dbReference type="Pfam" id="PF04282"/>
    </source>
</evidence>
<dbReference type="PANTHER" id="PTHR39966:SF3">
    <property type="entry name" value="DUF438 DOMAIN-CONTAINING PROTEIN"/>
    <property type="match status" value="1"/>
</dbReference>
<sequence length="251" mass="28978">MNKKKIQQLTGILKRLNVGENSAEIKQAAKDFLSTIDPAELSAAEQKLIDAGLAPEDLRHLCSAHLELLDDNLGQMKSVLEPGHVIDTLIKEHEIILDFLDKLEKTNQKIQKMRSHKDNQGEFELLKNIAEHLAAAEPHHQREEKVLFPEIEKRGVFGPPQVMVMEHEDLRRYKKELKKLTGEISKIDFDDFKKRLDTVAKFIIMILRDHIFKENNILYPTALEVIEENGVWKKMKDDCDKIGYCCFTPEQ</sequence>
<dbReference type="EMBL" id="MHOM01000005">
    <property type="protein sequence ID" value="OGZ65518.1"/>
    <property type="molecule type" value="Genomic_DNA"/>
</dbReference>
<keyword evidence="3" id="KW-0418">Kinase</keyword>
<dbReference type="GO" id="GO:0005886">
    <property type="term" value="C:plasma membrane"/>
    <property type="evidence" value="ECO:0007669"/>
    <property type="project" value="TreeGrafter"/>
</dbReference>
<feature type="domain" description="DUF438" evidence="2">
    <location>
        <begin position="9"/>
        <end position="73"/>
    </location>
</feature>